<dbReference type="PhylomeDB" id="B4PMI5"/>
<dbReference type="InterPro" id="IPR006620">
    <property type="entry name" value="Pro_4_hyd_alph"/>
</dbReference>
<evidence type="ECO:0000313" key="18">
    <source>
        <dbReference type="EMBL" id="EDW99119.1"/>
    </source>
</evidence>
<feature type="signal peptide" evidence="16">
    <location>
        <begin position="1"/>
        <end position="21"/>
    </location>
</feature>
<evidence type="ECO:0000256" key="5">
    <source>
        <dbReference type="ARBA" id="ARBA00012269"/>
    </source>
</evidence>
<dbReference type="GO" id="GO:0004656">
    <property type="term" value="F:procollagen-proline 4-dioxygenase activity"/>
    <property type="evidence" value="ECO:0007669"/>
    <property type="project" value="UniProtKB-EC"/>
</dbReference>
<dbReference type="Gene3D" id="2.60.120.620">
    <property type="entry name" value="q2cbj1_9rhob like domain"/>
    <property type="match status" value="1"/>
</dbReference>
<dbReference type="OrthoDB" id="420380at2759"/>
<keyword evidence="16" id="KW-0732">Signal</keyword>
<keyword evidence="8 15" id="KW-0802">TPR repeat</keyword>
<gene>
    <name evidence="18" type="primary">Dyak\GE23379</name>
    <name evidence="18" type="synonym">dyak_GLEANR_7171</name>
    <name evidence="18" type="synonym">GE23379</name>
    <name evidence="18" type="ORF">Dyak_GE23379</name>
</gene>
<dbReference type="InterPro" id="IPR013547">
    <property type="entry name" value="P4H_N"/>
</dbReference>
<reference evidence="18 19" key="2">
    <citation type="journal article" date="2007" name="PLoS Biol.">
        <title>Principles of genome evolution in the Drosophila melanogaster species group.</title>
        <authorList>
            <person name="Ranz J.M."/>
            <person name="Maurin D."/>
            <person name="Chan Y.S."/>
            <person name="von Grotthuss M."/>
            <person name="Hillier L.W."/>
            <person name="Roote J."/>
            <person name="Ashburner M."/>
            <person name="Bergman C.M."/>
        </authorList>
    </citation>
    <scope>NUCLEOTIDE SEQUENCE [LARGE SCALE GENOMIC DNA]</scope>
    <source>
        <strain evidence="19">Tai18E2 / Tucson 14021-0261.01</strain>
    </source>
</reference>
<dbReference type="InterPro" id="IPR045054">
    <property type="entry name" value="P4HA-like"/>
</dbReference>
<dbReference type="GO" id="GO:0007618">
    <property type="term" value="P:mating"/>
    <property type="evidence" value="ECO:0007669"/>
    <property type="project" value="EnsemblMetazoa"/>
</dbReference>
<keyword evidence="7" id="KW-0677">Repeat</keyword>
<dbReference type="Pfam" id="PF13640">
    <property type="entry name" value="2OG-FeII_Oxy_3"/>
    <property type="match status" value="1"/>
</dbReference>
<accession>B4PMI5</accession>
<dbReference type="InterPro" id="IPR013105">
    <property type="entry name" value="TPR_2"/>
</dbReference>
<dbReference type="SUPFAM" id="SSF48452">
    <property type="entry name" value="TPR-like"/>
    <property type="match status" value="1"/>
</dbReference>
<feature type="repeat" description="TPR" evidence="15">
    <location>
        <begin position="224"/>
        <end position="257"/>
    </location>
</feature>
<evidence type="ECO:0000256" key="7">
    <source>
        <dbReference type="ARBA" id="ARBA00022737"/>
    </source>
</evidence>
<dbReference type="EC" id="1.14.11.2" evidence="5"/>
<dbReference type="GO" id="GO:0005788">
    <property type="term" value="C:endoplasmic reticulum lumen"/>
    <property type="evidence" value="ECO:0007669"/>
    <property type="project" value="UniProtKB-SubCell"/>
</dbReference>
<dbReference type="AlphaFoldDB" id="B4PMI5"/>
<proteinExistence type="inferred from homology"/>
<dbReference type="GO" id="GO:0005506">
    <property type="term" value="F:iron ion binding"/>
    <property type="evidence" value="ECO:0007669"/>
    <property type="project" value="InterPro"/>
</dbReference>
<dbReference type="InterPro" id="IPR044862">
    <property type="entry name" value="Pro_4_hyd_alph_FE2OG_OXY"/>
</dbReference>
<keyword evidence="11" id="KW-0223">Dioxygenase</keyword>
<evidence type="ECO:0000256" key="8">
    <source>
        <dbReference type="ARBA" id="ARBA00022803"/>
    </source>
</evidence>
<dbReference type="InterPro" id="IPR011990">
    <property type="entry name" value="TPR-like_helical_dom_sf"/>
</dbReference>
<dbReference type="FunFam" id="2.60.120.620:FF:000011">
    <property type="entry name" value="Prolyl alpha subunit"/>
    <property type="match status" value="1"/>
</dbReference>
<keyword evidence="12 18" id="KW-0560">Oxidoreductase</keyword>
<dbReference type="PANTHER" id="PTHR10869">
    <property type="entry name" value="PROLYL 4-HYDROXYLASE ALPHA SUBUNIT"/>
    <property type="match status" value="1"/>
</dbReference>
<dbReference type="Gene3D" id="6.10.140.1460">
    <property type="match status" value="1"/>
</dbReference>
<dbReference type="InterPro" id="IPR005123">
    <property type="entry name" value="Oxoglu/Fe-dep_dioxygenase_dom"/>
</dbReference>
<evidence type="ECO:0000256" key="12">
    <source>
        <dbReference type="ARBA" id="ARBA00023002"/>
    </source>
</evidence>
<evidence type="ECO:0000256" key="6">
    <source>
        <dbReference type="ARBA" id="ARBA00022723"/>
    </source>
</evidence>
<dbReference type="SMART" id="SM00702">
    <property type="entry name" value="P4Hc"/>
    <property type="match status" value="1"/>
</dbReference>
<keyword evidence="10" id="KW-0847">Vitamin C</keyword>
<dbReference type="PROSITE" id="PS51471">
    <property type="entry name" value="FE2OG_OXY"/>
    <property type="match status" value="1"/>
</dbReference>
<keyword evidence="6" id="KW-0479">Metal-binding</keyword>
<sequence>MLFWRLVLLGLLLLFLSLSFGQWQEKDVQKRYSRSVVNMDELLNIEDDLVSNVEKLAEALSRKAKTIKWGVFKMMKRRQKYKTSRELFANPIDSFSLVRHMQSDWLMWLVYLEKPVGEEELAYLHSRMPLLPKYSDFIDAAEGIRKMQATYQMLASDIANGLLDGVQYNSSLKPIDCLAMGHHLMNDSRWSAAEQWISAGIEVKGKKGKSSSMEMELLRGPKVADLCRTLGQVQMKQKNHEAALQAYQLALKLSPHDAEIFAEYRVLEQRYLTLSSIEPIEQEDEDSDGESLLFPPCCSGRCEVSRNLTGLYCVYNHVTSPFLQLAPIKTEILSIDPFVLLFHDMISQKESTLIRSSSKEHMLPSATTDVDASGSEDHVATFRTSKSVWYSSTSNDTTKRITERLGDATGLDMNFTEYFQVINYGLGGFFETHLDMLLSDRSRFNGTRDRLATTLFYLNEVRQGGGTHFPRLNLTVFPQPGSALFWYNLDTRGNDHTSTLHTGCPVIVGSKWVMSKWVEDAGQEFKRPCVDSSSSTKELPSAERLLI</sequence>
<evidence type="ECO:0000256" key="4">
    <source>
        <dbReference type="ARBA" id="ARBA00006511"/>
    </source>
</evidence>
<feature type="chain" id="PRO_5002822276" description="procollagen-proline 4-dioxygenase" evidence="16">
    <location>
        <begin position="22"/>
        <end position="547"/>
    </location>
</feature>
<evidence type="ECO:0000256" key="11">
    <source>
        <dbReference type="ARBA" id="ARBA00022964"/>
    </source>
</evidence>
<evidence type="ECO:0000256" key="15">
    <source>
        <dbReference type="PROSITE-ProRule" id="PRU00339"/>
    </source>
</evidence>
<evidence type="ECO:0000256" key="10">
    <source>
        <dbReference type="ARBA" id="ARBA00022896"/>
    </source>
</evidence>
<dbReference type="PANTHER" id="PTHR10869:SF244">
    <property type="entry name" value="PROLYL 4-HYDROXYLASE SUBUNIT ALPHA-2"/>
    <property type="match status" value="1"/>
</dbReference>
<comment type="function">
    <text evidence="2">Catalyzes the post-translational formation of 4-hydroxyproline in -Xaa-Pro-Gly- sequences in collagens and other proteins.</text>
</comment>
<evidence type="ECO:0000256" key="3">
    <source>
        <dbReference type="ARBA" id="ARBA00004319"/>
    </source>
</evidence>
<dbReference type="EMBL" id="CM000160">
    <property type="protein sequence ID" value="EDW99119.1"/>
    <property type="molecule type" value="Genomic_DNA"/>
</dbReference>
<keyword evidence="14" id="KW-0325">Glycoprotein</keyword>
<evidence type="ECO:0000313" key="19">
    <source>
        <dbReference type="Proteomes" id="UP000002282"/>
    </source>
</evidence>
<evidence type="ECO:0000256" key="1">
    <source>
        <dbReference type="ARBA" id="ARBA00001961"/>
    </source>
</evidence>
<keyword evidence="19" id="KW-1185">Reference proteome</keyword>
<dbReference type="GO" id="GO:0016477">
    <property type="term" value="P:cell migration"/>
    <property type="evidence" value="ECO:0007669"/>
    <property type="project" value="EnsemblMetazoa"/>
</dbReference>
<dbReference type="Proteomes" id="UP000002282">
    <property type="component" value="Chromosome 3R"/>
</dbReference>
<reference evidence="18 19" key="1">
    <citation type="journal article" date="2007" name="Nature">
        <title>Evolution of genes and genomes on the Drosophila phylogeny.</title>
        <authorList>
            <consortium name="Drosophila 12 Genomes Consortium"/>
            <person name="Clark A.G."/>
            <person name="Eisen M.B."/>
            <person name="Smith D.R."/>
            <person name="Bergman C.M."/>
            <person name="Oliver B."/>
            <person name="Markow T.A."/>
            <person name="Kaufman T.C."/>
            <person name="Kellis M."/>
            <person name="Gelbart W."/>
            <person name="Iyer V.N."/>
            <person name="Pollard D.A."/>
            <person name="Sackton T.B."/>
            <person name="Larracuente A.M."/>
            <person name="Singh N.D."/>
            <person name="Abad J.P."/>
            <person name="Abt D.N."/>
            <person name="Adryan B."/>
            <person name="Aguade M."/>
            <person name="Akashi H."/>
            <person name="Anderson W.W."/>
            <person name="Aquadro C.F."/>
            <person name="Ardell D.H."/>
            <person name="Arguello R."/>
            <person name="Artieri C.G."/>
            <person name="Barbash D.A."/>
            <person name="Barker D."/>
            <person name="Barsanti P."/>
            <person name="Batterham P."/>
            <person name="Batzoglou S."/>
            <person name="Begun D."/>
            <person name="Bhutkar A."/>
            <person name="Blanco E."/>
            <person name="Bosak S.A."/>
            <person name="Bradley R.K."/>
            <person name="Brand A.D."/>
            <person name="Brent M.R."/>
            <person name="Brooks A.N."/>
            <person name="Brown R.H."/>
            <person name="Butlin R.K."/>
            <person name="Caggese C."/>
            <person name="Calvi B.R."/>
            <person name="Bernardo de Carvalho A."/>
            <person name="Caspi A."/>
            <person name="Castrezana S."/>
            <person name="Celniker S.E."/>
            <person name="Chang J.L."/>
            <person name="Chapple C."/>
            <person name="Chatterji S."/>
            <person name="Chinwalla A."/>
            <person name="Civetta A."/>
            <person name="Clifton S.W."/>
            <person name="Comeron J.M."/>
            <person name="Costello J.C."/>
            <person name="Coyne J.A."/>
            <person name="Daub J."/>
            <person name="David R.G."/>
            <person name="Delcher A.L."/>
            <person name="Delehaunty K."/>
            <person name="Do C.B."/>
            <person name="Ebling H."/>
            <person name="Edwards K."/>
            <person name="Eickbush T."/>
            <person name="Evans J.D."/>
            <person name="Filipski A."/>
            <person name="Findeiss S."/>
            <person name="Freyhult E."/>
            <person name="Fulton L."/>
            <person name="Fulton R."/>
            <person name="Garcia A.C."/>
            <person name="Gardiner A."/>
            <person name="Garfield D.A."/>
            <person name="Garvin B.E."/>
            <person name="Gibson G."/>
            <person name="Gilbert D."/>
            <person name="Gnerre S."/>
            <person name="Godfrey J."/>
            <person name="Good R."/>
            <person name="Gotea V."/>
            <person name="Gravely B."/>
            <person name="Greenberg A.J."/>
            <person name="Griffiths-Jones S."/>
            <person name="Gross S."/>
            <person name="Guigo R."/>
            <person name="Gustafson E.A."/>
            <person name="Haerty W."/>
            <person name="Hahn M.W."/>
            <person name="Halligan D.L."/>
            <person name="Halpern A.L."/>
            <person name="Halter G.M."/>
            <person name="Han M.V."/>
            <person name="Heger A."/>
            <person name="Hillier L."/>
            <person name="Hinrichs A.S."/>
            <person name="Holmes I."/>
            <person name="Hoskins R.A."/>
            <person name="Hubisz M.J."/>
            <person name="Hultmark D."/>
            <person name="Huntley M.A."/>
            <person name="Jaffe D.B."/>
            <person name="Jagadeeshan S."/>
            <person name="Jeck W.R."/>
            <person name="Johnson J."/>
            <person name="Jones C.D."/>
            <person name="Jordan W.C."/>
            <person name="Karpen G.H."/>
            <person name="Kataoka E."/>
            <person name="Keightley P.D."/>
            <person name="Kheradpour P."/>
            <person name="Kirkness E.F."/>
            <person name="Koerich L.B."/>
            <person name="Kristiansen K."/>
            <person name="Kudrna D."/>
            <person name="Kulathinal R.J."/>
            <person name="Kumar S."/>
            <person name="Kwok R."/>
            <person name="Lander E."/>
            <person name="Langley C.H."/>
            <person name="Lapoint R."/>
            <person name="Lazzaro B.P."/>
            <person name="Lee S.J."/>
            <person name="Levesque L."/>
            <person name="Li R."/>
            <person name="Lin C.F."/>
            <person name="Lin M.F."/>
            <person name="Lindblad-Toh K."/>
            <person name="Llopart A."/>
            <person name="Long M."/>
            <person name="Low L."/>
            <person name="Lozovsky E."/>
            <person name="Lu J."/>
            <person name="Luo M."/>
            <person name="Machado C.A."/>
            <person name="Makalowski W."/>
            <person name="Marzo M."/>
            <person name="Matsuda M."/>
            <person name="Matzkin L."/>
            <person name="McAllister B."/>
            <person name="McBride C.S."/>
            <person name="McKernan B."/>
            <person name="McKernan K."/>
            <person name="Mendez-Lago M."/>
            <person name="Minx P."/>
            <person name="Mollenhauer M.U."/>
            <person name="Montooth K."/>
            <person name="Mount S.M."/>
            <person name="Mu X."/>
            <person name="Myers E."/>
            <person name="Negre B."/>
            <person name="Newfeld S."/>
            <person name="Nielsen R."/>
            <person name="Noor M.A."/>
            <person name="O'Grady P."/>
            <person name="Pachter L."/>
            <person name="Papaceit M."/>
            <person name="Parisi M.J."/>
            <person name="Parisi M."/>
            <person name="Parts L."/>
            <person name="Pedersen J.S."/>
            <person name="Pesole G."/>
            <person name="Phillippy A.M."/>
            <person name="Ponting C.P."/>
            <person name="Pop M."/>
            <person name="Porcelli D."/>
            <person name="Powell J.R."/>
            <person name="Prohaska S."/>
            <person name="Pruitt K."/>
            <person name="Puig M."/>
            <person name="Quesneville H."/>
            <person name="Ram K.R."/>
            <person name="Rand D."/>
            <person name="Rasmussen M.D."/>
            <person name="Reed L.K."/>
            <person name="Reenan R."/>
            <person name="Reily A."/>
            <person name="Remington K.A."/>
            <person name="Rieger T.T."/>
            <person name="Ritchie M.G."/>
            <person name="Robin C."/>
            <person name="Rogers Y.H."/>
            <person name="Rohde C."/>
            <person name="Rozas J."/>
            <person name="Rubenfield M.J."/>
            <person name="Ruiz A."/>
            <person name="Russo S."/>
            <person name="Salzberg S.L."/>
            <person name="Sanchez-Gracia A."/>
            <person name="Saranga D.J."/>
            <person name="Sato H."/>
            <person name="Schaeffer S.W."/>
            <person name="Schatz M.C."/>
            <person name="Schlenke T."/>
            <person name="Schwartz R."/>
            <person name="Segarra C."/>
            <person name="Singh R.S."/>
            <person name="Sirot L."/>
            <person name="Sirota M."/>
            <person name="Sisneros N.B."/>
            <person name="Smith C.D."/>
            <person name="Smith T.F."/>
            <person name="Spieth J."/>
            <person name="Stage D.E."/>
            <person name="Stark A."/>
            <person name="Stephan W."/>
            <person name="Strausberg R.L."/>
            <person name="Strempel S."/>
            <person name="Sturgill D."/>
            <person name="Sutton G."/>
            <person name="Sutton G.G."/>
            <person name="Tao W."/>
            <person name="Teichmann S."/>
            <person name="Tobari Y.N."/>
            <person name="Tomimura Y."/>
            <person name="Tsolas J.M."/>
            <person name="Valente V.L."/>
            <person name="Venter E."/>
            <person name="Venter J.C."/>
            <person name="Vicario S."/>
            <person name="Vieira F.G."/>
            <person name="Vilella A.J."/>
            <person name="Villasante A."/>
            <person name="Walenz B."/>
            <person name="Wang J."/>
            <person name="Wasserman M."/>
            <person name="Watts T."/>
            <person name="Wilson D."/>
            <person name="Wilson R.K."/>
            <person name="Wing R.A."/>
            <person name="Wolfner M.F."/>
            <person name="Wong A."/>
            <person name="Wong G.K."/>
            <person name="Wu C.I."/>
            <person name="Wu G."/>
            <person name="Yamamoto D."/>
            <person name="Yang H.P."/>
            <person name="Yang S.P."/>
            <person name="Yorke J.A."/>
            <person name="Yoshida K."/>
            <person name="Zdobnov E."/>
            <person name="Zhang P."/>
            <person name="Zhang Y."/>
            <person name="Zimin A.V."/>
            <person name="Baldwin J."/>
            <person name="Abdouelleil A."/>
            <person name="Abdulkadir J."/>
            <person name="Abebe A."/>
            <person name="Abera B."/>
            <person name="Abreu J."/>
            <person name="Acer S.C."/>
            <person name="Aftuck L."/>
            <person name="Alexander A."/>
            <person name="An P."/>
            <person name="Anderson E."/>
            <person name="Anderson S."/>
            <person name="Arachi H."/>
            <person name="Azer M."/>
            <person name="Bachantsang P."/>
            <person name="Barry A."/>
            <person name="Bayul T."/>
            <person name="Berlin A."/>
            <person name="Bessette D."/>
            <person name="Bloom T."/>
            <person name="Blye J."/>
            <person name="Boguslavskiy L."/>
            <person name="Bonnet C."/>
            <person name="Boukhgalter B."/>
            <person name="Bourzgui I."/>
            <person name="Brown A."/>
            <person name="Cahill P."/>
            <person name="Channer S."/>
            <person name="Cheshatsang Y."/>
            <person name="Chuda L."/>
            <person name="Citroen M."/>
            <person name="Collymore A."/>
            <person name="Cooke P."/>
            <person name="Costello M."/>
            <person name="D'Aco K."/>
            <person name="Daza R."/>
            <person name="De Haan G."/>
            <person name="DeGray S."/>
            <person name="DeMaso C."/>
            <person name="Dhargay N."/>
            <person name="Dooley K."/>
            <person name="Dooley E."/>
            <person name="Doricent M."/>
            <person name="Dorje P."/>
            <person name="Dorjee K."/>
            <person name="Dupes A."/>
            <person name="Elong R."/>
            <person name="Falk J."/>
            <person name="Farina A."/>
            <person name="Faro S."/>
            <person name="Ferguson D."/>
            <person name="Fisher S."/>
            <person name="Foley C.D."/>
            <person name="Franke A."/>
            <person name="Friedrich D."/>
            <person name="Gadbois L."/>
            <person name="Gearin G."/>
            <person name="Gearin C.R."/>
            <person name="Giannoukos G."/>
            <person name="Goode T."/>
            <person name="Graham J."/>
            <person name="Grandbois E."/>
            <person name="Grewal S."/>
            <person name="Gyaltsen K."/>
            <person name="Hafez N."/>
            <person name="Hagos B."/>
            <person name="Hall J."/>
            <person name="Henson C."/>
            <person name="Hollinger A."/>
            <person name="Honan T."/>
            <person name="Huard M.D."/>
            <person name="Hughes L."/>
            <person name="Hurhula B."/>
            <person name="Husby M.E."/>
            <person name="Kamat A."/>
            <person name="Kanga B."/>
            <person name="Kashin S."/>
            <person name="Khazanovich D."/>
            <person name="Kisner P."/>
            <person name="Lance K."/>
            <person name="Lara M."/>
            <person name="Lee W."/>
            <person name="Lennon N."/>
            <person name="Letendre F."/>
            <person name="LeVine R."/>
            <person name="Lipovsky A."/>
            <person name="Liu X."/>
            <person name="Liu J."/>
            <person name="Liu S."/>
            <person name="Lokyitsang T."/>
            <person name="Lokyitsang Y."/>
            <person name="Lubonja R."/>
            <person name="Lui A."/>
            <person name="MacDonald P."/>
            <person name="Magnisalis V."/>
            <person name="Maru K."/>
            <person name="Matthews C."/>
            <person name="McCusker W."/>
            <person name="McDonough S."/>
            <person name="Mehta T."/>
            <person name="Meldrim J."/>
            <person name="Meneus L."/>
            <person name="Mihai O."/>
            <person name="Mihalev A."/>
            <person name="Mihova T."/>
            <person name="Mittelman R."/>
            <person name="Mlenga V."/>
            <person name="Montmayeur A."/>
            <person name="Mulrain L."/>
            <person name="Navidi A."/>
            <person name="Naylor J."/>
            <person name="Negash T."/>
            <person name="Nguyen T."/>
            <person name="Nguyen N."/>
            <person name="Nicol R."/>
            <person name="Norbu C."/>
            <person name="Norbu N."/>
            <person name="Novod N."/>
            <person name="O'Neill B."/>
            <person name="Osman S."/>
            <person name="Markiewicz E."/>
            <person name="Oyono O.L."/>
            <person name="Patti C."/>
            <person name="Phunkhang P."/>
            <person name="Pierre F."/>
            <person name="Priest M."/>
            <person name="Raghuraman S."/>
            <person name="Rege F."/>
            <person name="Reyes R."/>
            <person name="Rise C."/>
            <person name="Rogov P."/>
            <person name="Ross K."/>
            <person name="Ryan E."/>
            <person name="Settipalli S."/>
            <person name="Shea T."/>
            <person name="Sherpa N."/>
            <person name="Shi L."/>
            <person name="Shih D."/>
            <person name="Sparrow T."/>
            <person name="Spaulding J."/>
            <person name="Stalker J."/>
            <person name="Stange-Thomann N."/>
            <person name="Stavropoulos S."/>
            <person name="Stone C."/>
            <person name="Strader C."/>
            <person name="Tesfaye S."/>
            <person name="Thomson T."/>
            <person name="Thoulutsang Y."/>
            <person name="Thoulutsang D."/>
            <person name="Topham K."/>
            <person name="Topping I."/>
            <person name="Tsamla T."/>
            <person name="Vassiliev H."/>
            <person name="Vo A."/>
            <person name="Wangchuk T."/>
            <person name="Wangdi T."/>
            <person name="Weiand M."/>
            <person name="Wilkinson J."/>
            <person name="Wilson A."/>
            <person name="Yadav S."/>
            <person name="Young G."/>
            <person name="Yu Q."/>
            <person name="Zembek L."/>
            <person name="Zhong D."/>
            <person name="Zimmer A."/>
            <person name="Zwirko Z."/>
            <person name="Jaffe D.B."/>
            <person name="Alvarez P."/>
            <person name="Brockman W."/>
            <person name="Butler J."/>
            <person name="Chin C."/>
            <person name="Gnerre S."/>
            <person name="Grabherr M."/>
            <person name="Kleber M."/>
            <person name="Mauceli E."/>
            <person name="MacCallum I."/>
        </authorList>
    </citation>
    <scope>NUCLEOTIDE SEQUENCE [LARGE SCALE GENOMIC DNA]</scope>
    <source>
        <strain evidence="19">Tai18E2 / Tucson 14021-0261.01</strain>
    </source>
</reference>
<evidence type="ECO:0000256" key="2">
    <source>
        <dbReference type="ARBA" id="ARBA00002035"/>
    </source>
</evidence>
<dbReference type="eggNOG" id="KOG1591">
    <property type="taxonomic scope" value="Eukaryota"/>
</dbReference>
<dbReference type="HOGENOM" id="CLU_024155_2_0_1"/>
<dbReference type="Pfam" id="PF07719">
    <property type="entry name" value="TPR_2"/>
    <property type="match status" value="1"/>
</dbReference>
<comment type="subcellular location">
    <subcellularLocation>
        <location evidence="3">Endoplasmic reticulum lumen</location>
    </subcellularLocation>
</comment>
<dbReference type="SMART" id="SM00028">
    <property type="entry name" value="TPR"/>
    <property type="match status" value="1"/>
</dbReference>
<dbReference type="PROSITE" id="PS50005">
    <property type="entry name" value="TPR"/>
    <property type="match status" value="1"/>
</dbReference>
<dbReference type="OMA" id="GFFETHL"/>
<dbReference type="Gene3D" id="1.25.40.10">
    <property type="entry name" value="Tetratricopeptide repeat domain"/>
    <property type="match status" value="1"/>
</dbReference>
<feature type="domain" description="Fe2OG dioxygenase" evidence="17">
    <location>
        <begin position="414"/>
        <end position="520"/>
    </location>
</feature>
<dbReference type="Pfam" id="PF08336">
    <property type="entry name" value="P4Ha_N"/>
    <property type="match status" value="1"/>
</dbReference>
<evidence type="ECO:0000256" key="13">
    <source>
        <dbReference type="ARBA" id="ARBA00023004"/>
    </source>
</evidence>
<evidence type="ECO:0000256" key="14">
    <source>
        <dbReference type="ARBA" id="ARBA00023180"/>
    </source>
</evidence>
<dbReference type="SMR" id="B4PMI5"/>
<evidence type="ECO:0000256" key="16">
    <source>
        <dbReference type="SAM" id="SignalP"/>
    </source>
</evidence>
<dbReference type="FunFam" id="1.25.40.10:FF:001296">
    <property type="entry name" value="Prolyl-4-hydroxylase-alpha NE2"/>
    <property type="match status" value="1"/>
</dbReference>
<evidence type="ECO:0000256" key="9">
    <source>
        <dbReference type="ARBA" id="ARBA00022824"/>
    </source>
</evidence>
<comment type="similarity">
    <text evidence="4">Belongs to the P4HA family.</text>
</comment>
<comment type="cofactor">
    <cofactor evidence="1">
        <name>L-ascorbate</name>
        <dbReference type="ChEBI" id="CHEBI:38290"/>
    </cofactor>
</comment>
<keyword evidence="9" id="KW-0256">Endoplasmic reticulum</keyword>
<dbReference type="GO" id="GO:0031418">
    <property type="term" value="F:L-ascorbic acid binding"/>
    <property type="evidence" value="ECO:0007669"/>
    <property type="project" value="UniProtKB-KW"/>
</dbReference>
<evidence type="ECO:0000259" key="17">
    <source>
        <dbReference type="PROSITE" id="PS51471"/>
    </source>
</evidence>
<protein>
    <recommendedName>
        <fullName evidence="5">procollagen-proline 4-dioxygenase</fullName>
        <ecNumber evidence="5">1.14.11.2</ecNumber>
    </recommendedName>
</protein>
<organism evidence="18 19">
    <name type="scientific">Drosophila yakuba</name>
    <name type="common">Fruit fly</name>
    <dbReference type="NCBI Taxonomy" id="7245"/>
    <lineage>
        <taxon>Eukaryota</taxon>
        <taxon>Metazoa</taxon>
        <taxon>Ecdysozoa</taxon>
        <taxon>Arthropoda</taxon>
        <taxon>Hexapoda</taxon>
        <taxon>Insecta</taxon>
        <taxon>Pterygota</taxon>
        <taxon>Neoptera</taxon>
        <taxon>Endopterygota</taxon>
        <taxon>Diptera</taxon>
        <taxon>Brachycera</taxon>
        <taxon>Muscomorpha</taxon>
        <taxon>Ephydroidea</taxon>
        <taxon>Drosophilidae</taxon>
        <taxon>Drosophila</taxon>
        <taxon>Sophophora</taxon>
    </lineage>
</organism>
<name>B4PMI5_DROYA</name>
<keyword evidence="13" id="KW-0408">Iron</keyword>
<dbReference type="InterPro" id="IPR019734">
    <property type="entry name" value="TPR_rpt"/>
</dbReference>